<reference evidence="3" key="1">
    <citation type="journal article" date="2018" name="Nat. Microbiol.">
        <title>Leveraging single-cell genomics to expand the fungal tree of life.</title>
        <authorList>
            <person name="Ahrendt S.R."/>
            <person name="Quandt C.A."/>
            <person name="Ciobanu D."/>
            <person name="Clum A."/>
            <person name="Salamov A."/>
            <person name="Andreopoulos B."/>
            <person name="Cheng J.F."/>
            <person name="Woyke T."/>
            <person name="Pelin A."/>
            <person name="Henrissat B."/>
            <person name="Reynolds N.K."/>
            <person name="Benny G.L."/>
            <person name="Smith M.E."/>
            <person name="James T.Y."/>
            <person name="Grigoriev I.V."/>
        </authorList>
    </citation>
    <scope>NUCLEOTIDE SEQUENCE [LARGE SCALE GENOMIC DNA]</scope>
</reference>
<evidence type="ECO:0000313" key="2">
    <source>
        <dbReference type="EMBL" id="RKO90845.1"/>
    </source>
</evidence>
<sequence>MLAWCNKRFDLHATKVLLEMDLYEQRKGRPKPVFPFWETQGRYPPPPRKVPKSQGFAPLNPRPQRPPLEAPNAHRGPSYVAAARGSGHWAPRRPRTQHSGLDGDPPWPKAQQAVRRVPREVQDSGPKPSPYASPASEPRSQPPSPSWELCPSRLCLDLSSRTGVAKVSHGDLDITLGSMEEFA</sequence>
<evidence type="ECO:0000313" key="3">
    <source>
        <dbReference type="Proteomes" id="UP000269721"/>
    </source>
</evidence>
<dbReference type="EMBL" id="KZ995351">
    <property type="protein sequence ID" value="RKO90845.1"/>
    <property type="molecule type" value="Genomic_DNA"/>
</dbReference>
<gene>
    <name evidence="2" type="ORF">BDK51DRAFT_45572</name>
</gene>
<dbReference type="AlphaFoldDB" id="A0A4P9WG24"/>
<keyword evidence="3" id="KW-1185">Reference proteome</keyword>
<feature type="region of interest" description="Disordered" evidence="1">
    <location>
        <begin position="34"/>
        <end position="183"/>
    </location>
</feature>
<dbReference type="Proteomes" id="UP000269721">
    <property type="component" value="Unassembled WGS sequence"/>
</dbReference>
<accession>A0A4P9WG24</accession>
<feature type="compositionally biased region" description="Pro residues" evidence="1">
    <location>
        <begin position="60"/>
        <end position="69"/>
    </location>
</feature>
<name>A0A4P9WG24_9FUNG</name>
<organism evidence="2 3">
    <name type="scientific">Blyttiomyces helicus</name>
    <dbReference type="NCBI Taxonomy" id="388810"/>
    <lineage>
        <taxon>Eukaryota</taxon>
        <taxon>Fungi</taxon>
        <taxon>Fungi incertae sedis</taxon>
        <taxon>Chytridiomycota</taxon>
        <taxon>Chytridiomycota incertae sedis</taxon>
        <taxon>Chytridiomycetes</taxon>
        <taxon>Chytridiomycetes incertae sedis</taxon>
        <taxon>Blyttiomyces</taxon>
    </lineage>
</organism>
<proteinExistence type="predicted"/>
<evidence type="ECO:0000256" key="1">
    <source>
        <dbReference type="SAM" id="MobiDB-lite"/>
    </source>
</evidence>
<protein>
    <submittedName>
        <fullName evidence="2">Uncharacterized protein</fullName>
    </submittedName>
</protein>